<evidence type="ECO:0000259" key="11">
    <source>
        <dbReference type="PROSITE" id="PS50868"/>
    </source>
</evidence>
<keyword evidence="4" id="KW-0808">Transferase</keyword>
<dbReference type="GO" id="GO:0008270">
    <property type="term" value="F:zinc ion binding"/>
    <property type="evidence" value="ECO:0007669"/>
    <property type="project" value="UniProtKB-KW"/>
</dbReference>
<feature type="compositionally biased region" description="Polar residues" evidence="7">
    <location>
        <begin position="218"/>
        <end position="233"/>
    </location>
</feature>
<feature type="domain" description="Post-SET" evidence="11">
    <location>
        <begin position="1661"/>
        <end position="1673"/>
    </location>
</feature>
<feature type="domain" description="C2H2-type" evidence="8">
    <location>
        <begin position="1028"/>
        <end position="1051"/>
    </location>
</feature>
<evidence type="ECO:0000259" key="9">
    <source>
        <dbReference type="PROSITE" id="PS50280"/>
    </source>
</evidence>
<name>A0AAX6FB06_IRIPA</name>
<comment type="subcellular location">
    <subcellularLocation>
        <location evidence="1">Chromosome</location>
    </subcellularLocation>
</comment>
<dbReference type="Pfam" id="PF05033">
    <property type="entry name" value="Pre-SET"/>
    <property type="match status" value="1"/>
</dbReference>
<dbReference type="EMBL" id="JANAVB010030220">
    <property type="protein sequence ID" value="KAJ6813594.1"/>
    <property type="molecule type" value="Genomic_DNA"/>
</dbReference>
<feature type="region of interest" description="Disordered" evidence="7">
    <location>
        <begin position="216"/>
        <end position="243"/>
    </location>
</feature>
<dbReference type="PROSITE" id="PS00028">
    <property type="entry name" value="ZINC_FINGER_C2H2_1"/>
    <property type="match status" value="4"/>
</dbReference>
<evidence type="ECO:0000259" key="8">
    <source>
        <dbReference type="PROSITE" id="PS50157"/>
    </source>
</evidence>
<evidence type="ECO:0000313" key="12">
    <source>
        <dbReference type="EMBL" id="KAJ6813594.1"/>
    </source>
</evidence>
<evidence type="ECO:0000256" key="6">
    <source>
        <dbReference type="PROSITE-ProRule" id="PRU00042"/>
    </source>
</evidence>
<dbReference type="PROSITE" id="PS50280">
    <property type="entry name" value="SET"/>
    <property type="match status" value="1"/>
</dbReference>
<keyword evidence="2" id="KW-0158">Chromosome</keyword>
<accession>A0AAX6FB06</accession>
<evidence type="ECO:0000256" key="4">
    <source>
        <dbReference type="ARBA" id="ARBA00022679"/>
    </source>
</evidence>
<feature type="domain" description="C2H2-type" evidence="8">
    <location>
        <begin position="1135"/>
        <end position="1163"/>
    </location>
</feature>
<feature type="domain" description="Pre-SET" evidence="10">
    <location>
        <begin position="1444"/>
        <end position="1520"/>
    </location>
</feature>
<dbReference type="Pfam" id="PF00856">
    <property type="entry name" value="SET"/>
    <property type="match status" value="1"/>
</dbReference>
<dbReference type="Gene3D" id="2.170.270.10">
    <property type="entry name" value="SET domain"/>
    <property type="match status" value="1"/>
</dbReference>
<keyword evidence="3" id="KW-0489">Methyltransferase</keyword>
<reference evidence="12" key="1">
    <citation type="journal article" date="2023" name="GigaByte">
        <title>Genome assembly of the bearded iris, Iris pallida Lam.</title>
        <authorList>
            <person name="Bruccoleri R.E."/>
            <person name="Oakeley E.J."/>
            <person name="Faust A.M.E."/>
            <person name="Altorfer M."/>
            <person name="Dessus-Babus S."/>
            <person name="Burckhardt D."/>
            <person name="Oertli M."/>
            <person name="Naumann U."/>
            <person name="Petersen F."/>
            <person name="Wong J."/>
        </authorList>
    </citation>
    <scope>NUCLEOTIDE SEQUENCE</scope>
    <source>
        <strain evidence="12">GSM-AAB239-AS_SAM_17_03QT</strain>
    </source>
</reference>
<organism evidence="12 13">
    <name type="scientific">Iris pallida</name>
    <name type="common">Sweet iris</name>
    <dbReference type="NCBI Taxonomy" id="29817"/>
    <lineage>
        <taxon>Eukaryota</taxon>
        <taxon>Viridiplantae</taxon>
        <taxon>Streptophyta</taxon>
        <taxon>Embryophyta</taxon>
        <taxon>Tracheophyta</taxon>
        <taxon>Spermatophyta</taxon>
        <taxon>Magnoliopsida</taxon>
        <taxon>Liliopsida</taxon>
        <taxon>Asparagales</taxon>
        <taxon>Iridaceae</taxon>
        <taxon>Iridoideae</taxon>
        <taxon>Irideae</taxon>
        <taxon>Iris</taxon>
    </lineage>
</organism>
<dbReference type="Proteomes" id="UP001140949">
    <property type="component" value="Unassembled WGS sequence"/>
</dbReference>
<keyword evidence="13" id="KW-1185">Reference proteome</keyword>
<dbReference type="Gene3D" id="3.30.160.60">
    <property type="entry name" value="Classic Zinc Finger"/>
    <property type="match status" value="1"/>
</dbReference>
<evidence type="ECO:0000259" key="10">
    <source>
        <dbReference type="PROSITE" id="PS50867"/>
    </source>
</evidence>
<dbReference type="GO" id="GO:0032259">
    <property type="term" value="P:methylation"/>
    <property type="evidence" value="ECO:0007669"/>
    <property type="project" value="UniProtKB-KW"/>
</dbReference>
<dbReference type="InterPro" id="IPR007728">
    <property type="entry name" value="Pre-SET_dom"/>
</dbReference>
<dbReference type="GO" id="GO:0005634">
    <property type="term" value="C:nucleus"/>
    <property type="evidence" value="ECO:0007669"/>
    <property type="project" value="InterPro"/>
</dbReference>
<sequence length="1676" mass="189068">MPVPSFSIQYGGEQSPGAKSAEDNLEENMLVQQVEGGNLSMDILDKELSSLESDQVGKVPNAQLEENCSEANLKEFNCGLERPRHQLSNGIIFIGNPSLRVDSSQNYQVDEEIRNKNEENARFLKTDSPQMVVCNILNGHSEAKAPLSEQASCKETTELFSNSEENAFPCLECNKKGSSPEHIQGAELVDTTYGLSEDVLPGKYCHIDGLTEGENAKDASNSGISLVNHTPDSQGEGKEEAGTLTKQSGLAFGTNFEQHIFSRQDQKNEQVSSSGNSQQILAYRGVHDCNEDKESGPLGTEYLEDHTVALWVKWRGKWQTGFQCPRIDCPLPTLRAKPTHERKKYIAIFFPRTRRYSWADVLLVRPINEFPEPLASGTHRKWRKLVKDLTIPHRFIMQKLAVAMLNISDQLHTESVTENARKATTWKEFAMEASCCRDYSDLGRMLLKLQTMILPTYVSSDWLENSLSSWIHRCQSVQTADYVEILTEELVASMQWDKVSELWNSPVQPELGPEWKSWKQEAMKWFSTSHPVASVADIEQGNCDTSTGMESQISRKRLKLEVRRTENCASQMKISDCRILSPINQLDTDSGHSIFQENLGSRYEPHKEVLPKSAAAVDSATVDTRWNDISARSEDLKSIQSTIAVPADGNTVMVAMASTPYQYRQCSAYIAIKGRQCGRWASDGEAYCCVHLNSHSGGKLHLEEQRPPPDSPMCEGMTIHGDKCKHRARLGSLFCKKHRLQRNNDSNKMNNLLAPFGNNTKRKICDNVAIEKFSSLNASNGEEFGLVREREICTKEMLIPVVVGVTLDERNCLMNESELCSAVPPPVRAPSQGLPRCIGYYGQNNGEQCPDDAKKHTLYCEKHLPRFLKRARNGRSRLVSKDVFLHLLRTCCSRKQKLYLHQACELLYGFMKSSLSRQKPVSKDDIMDWILSEASKDVNVGEYLLKLVSSEREKITKLWSFATTVDKQSYTTETKIPPSTLQRHGKDQDSEEIVKCKICAGEFPDDQTMGVHWREVHKKEARWLFRGYACAVCMSSFTNRKVLEAHVKERHGVQFLEHSLLFRCMSCNSHCVNSEQLWQHVLSFHLKEFRMPDQSPDNCRTLDQLDQVSQQAPASGNSLCQNNGKSEQEGGSHRYICRFCGLKFDLLPDLGRHHQVAHMNPSSISQFLPKRRNHYVKHNRPCHPRFKKTFGAAYRFKKQSTFGPHKQFPPPNSVFSLRPKLTGHISENMALGRLLEPNCSDVAETLFAEIQKTKPRPSNSEILSIARTACCRISLHAALEVKYGPLPENLYLKAAKLCSELNIEVGWHQEGFICPQGCRPHMNTLSVTPLQSCYDGSVDASSLPRDAISDTKWDMEESHFILSPKDFNWKPVQNVTILCEDVSFGKEPVPVACVIDNDLKDSLDIRFGETSYGRATTMPWQGFTYVTKRLIEPSLGLDTKNSHLGCACQNAKCSPEKCDHVYLFDNDNEKAEDIYGKPMHGRFPYDERGRIILEEGHLVYECNSLCKCEATCHNRVLQKGVQVKLEIFRTEKKGWGVRAAEAISRGTFVCEYVGEILNKTELDKRRERYDNVGCSYLYDIDADIGVSKGISEGTVPYIIDATKNGNISRFINHSCSPNLVNYLVLIESMDCQLAHIGLYASRDIAAGEELAYDYRNKLVSGGQPCHCGAPNCRHLY</sequence>
<evidence type="ECO:0000256" key="5">
    <source>
        <dbReference type="ARBA" id="ARBA00022691"/>
    </source>
</evidence>
<evidence type="ECO:0000256" key="2">
    <source>
        <dbReference type="ARBA" id="ARBA00022454"/>
    </source>
</evidence>
<dbReference type="PROSITE" id="PS50868">
    <property type="entry name" value="POST_SET"/>
    <property type="match status" value="1"/>
</dbReference>
<comment type="caution">
    <text evidence="12">The sequence shown here is derived from an EMBL/GenBank/DDBJ whole genome shotgun (WGS) entry which is preliminary data.</text>
</comment>
<dbReference type="PROSITE" id="PS50867">
    <property type="entry name" value="PRE_SET"/>
    <property type="match status" value="1"/>
</dbReference>
<proteinExistence type="predicted"/>
<keyword evidence="6" id="KW-0862">Zinc</keyword>
<feature type="domain" description="SET" evidence="9">
    <location>
        <begin position="1523"/>
        <end position="1655"/>
    </location>
</feature>
<dbReference type="PANTHER" id="PTHR47325:SF1">
    <property type="entry name" value="HISTONE-LYSINE N-METHYLTRANSFERASE SUVR5"/>
    <property type="match status" value="1"/>
</dbReference>
<dbReference type="SUPFAM" id="SSF82199">
    <property type="entry name" value="SET domain"/>
    <property type="match status" value="1"/>
</dbReference>
<keyword evidence="6" id="KW-0863">Zinc-finger</keyword>
<keyword evidence="6" id="KW-0479">Metal-binding</keyword>
<reference evidence="12" key="2">
    <citation type="submission" date="2023-04" db="EMBL/GenBank/DDBJ databases">
        <authorList>
            <person name="Bruccoleri R.E."/>
            <person name="Oakeley E.J."/>
            <person name="Faust A.-M."/>
            <person name="Dessus-Babus S."/>
            <person name="Altorfer M."/>
            <person name="Burckhardt D."/>
            <person name="Oertli M."/>
            <person name="Naumann U."/>
            <person name="Petersen F."/>
            <person name="Wong J."/>
        </authorList>
    </citation>
    <scope>NUCLEOTIDE SEQUENCE</scope>
    <source>
        <strain evidence="12">GSM-AAB239-AS_SAM_17_03QT</strain>
        <tissue evidence="12">Leaf</tissue>
    </source>
</reference>
<evidence type="ECO:0000256" key="3">
    <source>
        <dbReference type="ARBA" id="ARBA00022603"/>
    </source>
</evidence>
<protein>
    <submittedName>
        <fullName evidence="12">Histone-lysine N-methyltransferase SUVR5</fullName>
    </submittedName>
</protein>
<keyword evidence="5" id="KW-0949">S-adenosyl-L-methionine</keyword>
<dbReference type="SMART" id="SM00468">
    <property type="entry name" value="PreSET"/>
    <property type="match status" value="1"/>
</dbReference>
<evidence type="ECO:0000256" key="7">
    <source>
        <dbReference type="SAM" id="MobiDB-lite"/>
    </source>
</evidence>
<dbReference type="InterPro" id="IPR040689">
    <property type="entry name" value="SUVR5_Znf-C2H2_3rpt"/>
</dbReference>
<dbReference type="PANTHER" id="PTHR47325">
    <property type="entry name" value="HISTONE-LYSINE N-METHYLTRANSFERASE SUVR5"/>
    <property type="match status" value="1"/>
</dbReference>
<dbReference type="InterPro" id="IPR046341">
    <property type="entry name" value="SET_dom_sf"/>
</dbReference>
<dbReference type="InterPro" id="IPR001214">
    <property type="entry name" value="SET_dom"/>
</dbReference>
<dbReference type="SMART" id="SM00317">
    <property type="entry name" value="SET"/>
    <property type="match status" value="1"/>
</dbReference>
<dbReference type="GO" id="GO:0005694">
    <property type="term" value="C:chromosome"/>
    <property type="evidence" value="ECO:0007669"/>
    <property type="project" value="UniProtKB-SubCell"/>
</dbReference>
<dbReference type="Pfam" id="PF18868">
    <property type="entry name" value="zf-C2H2_3rep"/>
    <property type="match status" value="1"/>
</dbReference>
<gene>
    <name evidence="12" type="ORF">M6B38_142230</name>
</gene>
<evidence type="ECO:0000313" key="13">
    <source>
        <dbReference type="Proteomes" id="UP001140949"/>
    </source>
</evidence>
<dbReference type="GO" id="GO:0042054">
    <property type="term" value="F:histone methyltransferase activity"/>
    <property type="evidence" value="ECO:0007669"/>
    <property type="project" value="InterPro"/>
</dbReference>
<feature type="region of interest" description="Disordered" evidence="7">
    <location>
        <begin position="1"/>
        <end position="21"/>
    </location>
</feature>
<dbReference type="InterPro" id="IPR003616">
    <property type="entry name" value="Post-SET_dom"/>
</dbReference>
<evidence type="ECO:0000256" key="1">
    <source>
        <dbReference type="ARBA" id="ARBA00004286"/>
    </source>
</evidence>
<dbReference type="PROSITE" id="PS50157">
    <property type="entry name" value="ZINC_FINGER_C2H2_2"/>
    <property type="match status" value="2"/>
</dbReference>
<dbReference type="SMART" id="SM00355">
    <property type="entry name" value="ZnF_C2H2"/>
    <property type="match status" value="4"/>
</dbReference>
<dbReference type="InterPro" id="IPR013087">
    <property type="entry name" value="Znf_C2H2_type"/>
</dbReference>